<sequence>MMEWKIVVDTACDFREIPNKAENVTYERVPFSLQIEDKVYVDTLDLDIDEMMREMYASSEAARSACPSPEAYLSAYRGAENVIVLTLTGGMSGSYNSAIIGEKMLKEENENVNIHIVNTLSAGGQNDLFLLKINELIKEGLSFDEVVSKMNEYKKNTKLIFSLEKVDNLVKNGRLSKLAAAVVGLLHMRMVGEASKEGTLHLLHKVRGEKKAISTVVDEMIKAGYKGGRVVITHRNNDNICKKIEEKLKDKFSDVEFITVPTSGICSFYGEEGGILLGYEI</sequence>
<dbReference type="STRING" id="1379.HMPREF3186_00839"/>
<dbReference type="GO" id="GO:0008289">
    <property type="term" value="F:lipid binding"/>
    <property type="evidence" value="ECO:0007669"/>
    <property type="project" value="UniProtKB-KW"/>
</dbReference>
<dbReference type="Proteomes" id="UP000070355">
    <property type="component" value="Unassembled WGS sequence"/>
</dbReference>
<dbReference type="Gene3D" id="3.40.50.10440">
    <property type="entry name" value="Dihydroxyacetone kinase, domain 1"/>
    <property type="match status" value="1"/>
</dbReference>
<comment type="caution">
    <text evidence="2">The sequence shown here is derived from an EMBL/GenBank/DDBJ whole genome shotgun (WGS) entry which is preliminary data.</text>
</comment>
<accession>A0A133ZXT9</accession>
<protein>
    <submittedName>
        <fullName evidence="2">EDD domain protein, DegV family</fullName>
    </submittedName>
</protein>
<dbReference type="PANTHER" id="PTHR33434:SF2">
    <property type="entry name" value="FATTY ACID-BINDING PROTEIN TM_1468"/>
    <property type="match status" value="1"/>
</dbReference>
<dbReference type="NCBIfam" id="TIGR00762">
    <property type="entry name" value="DegV"/>
    <property type="match status" value="1"/>
</dbReference>
<evidence type="ECO:0000256" key="1">
    <source>
        <dbReference type="ARBA" id="ARBA00023121"/>
    </source>
</evidence>
<dbReference type="PATRIC" id="fig|1379.3.peg.821"/>
<name>A0A133ZXT9_9BACL</name>
<dbReference type="InterPro" id="IPR003797">
    <property type="entry name" value="DegV"/>
</dbReference>
<evidence type="ECO:0000313" key="3">
    <source>
        <dbReference type="Proteomes" id="UP000070355"/>
    </source>
</evidence>
<dbReference type="SUPFAM" id="SSF82549">
    <property type="entry name" value="DAK1/DegV-like"/>
    <property type="match status" value="1"/>
</dbReference>
<dbReference type="InterPro" id="IPR050270">
    <property type="entry name" value="DegV_domain_contain"/>
</dbReference>
<dbReference type="PANTHER" id="PTHR33434">
    <property type="entry name" value="DEGV DOMAIN-CONTAINING PROTEIN DR_1986-RELATED"/>
    <property type="match status" value="1"/>
</dbReference>
<proteinExistence type="predicted"/>
<gene>
    <name evidence="2" type="ORF">HMPREF3186_00839</name>
</gene>
<dbReference type="Pfam" id="PF02645">
    <property type="entry name" value="DegV"/>
    <property type="match status" value="1"/>
</dbReference>
<evidence type="ECO:0000313" key="2">
    <source>
        <dbReference type="EMBL" id="KXB60255.1"/>
    </source>
</evidence>
<organism evidence="2 3">
    <name type="scientific">Gemella haemolysans</name>
    <dbReference type="NCBI Taxonomy" id="1379"/>
    <lineage>
        <taxon>Bacteria</taxon>
        <taxon>Bacillati</taxon>
        <taxon>Bacillota</taxon>
        <taxon>Bacilli</taxon>
        <taxon>Bacillales</taxon>
        <taxon>Gemellaceae</taxon>
        <taxon>Gemella</taxon>
    </lineage>
</organism>
<keyword evidence="1" id="KW-0446">Lipid-binding</keyword>
<dbReference type="EMBL" id="LSDC01000058">
    <property type="protein sequence ID" value="KXB60255.1"/>
    <property type="molecule type" value="Genomic_DNA"/>
</dbReference>
<dbReference type="Gene3D" id="3.30.1180.10">
    <property type="match status" value="1"/>
</dbReference>
<dbReference type="Gene3D" id="2.20.28.50">
    <property type="entry name" value="degv family protein"/>
    <property type="match status" value="1"/>
</dbReference>
<dbReference type="InterPro" id="IPR043168">
    <property type="entry name" value="DegV_C"/>
</dbReference>
<reference evidence="3" key="1">
    <citation type="submission" date="2016-01" db="EMBL/GenBank/DDBJ databases">
        <authorList>
            <person name="Mitreva M."/>
            <person name="Pepin K.H."/>
            <person name="Mihindukulasuriya K.A."/>
            <person name="Fulton R."/>
            <person name="Fronick C."/>
            <person name="O'Laughlin M."/>
            <person name="Miner T."/>
            <person name="Herter B."/>
            <person name="Rosa B.A."/>
            <person name="Cordes M."/>
            <person name="Tomlinson C."/>
            <person name="Wollam A."/>
            <person name="Palsikar V.B."/>
            <person name="Mardis E.R."/>
            <person name="Wilson R.K."/>
        </authorList>
    </citation>
    <scope>NUCLEOTIDE SEQUENCE [LARGE SCALE GENOMIC DNA]</scope>
    <source>
        <strain evidence="3">DNF01167</strain>
    </source>
</reference>
<dbReference type="AlphaFoldDB" id="A0A133ZXT9"/>
<dbReference type="PROSITE" id="PS51482">
    <property type="entry name" value="DEGV"/>
    <property type="match status" value="1"/>
</dbReference>